<dbReference type="GO" id="GO:0004842">
    <property type="term" value="F:ubiquitin-protein transferase activity"/>
    <property type="evidence" value="ECO:0007669"/>
    <property type="project" value="TreeGrafter"/>
</dbReference>
<reference evidence="4 5" key="2">
    <citation type="submission" date="2018-06" db="EMBL/GenBank/DDBJ databases">
        <title>Sequencing of bacterial isolates from soil warming experiment in Harvard Forest, Massachusetts, USA.</title>
        <authorList>
            <person name="Deangelis K.PhD."/>
        </authorList>
    </citation>
    <scope>NUCLEOTIDE SEQUENCE [LARGE SCALE GENOMIC DNA]</scope>
    <source>
        <strain evidence="4 5">GAS496</strain>
    </source>
</reference>
<accession>A0A318H715</accession>
<keyword evidence="1" id="KW-0677">Repeat</keyword>
<evidence type="ECO:0000256" key="1">
    <source>
        <dbReference type="ARBA" id="ARBA00022737"/>
    </source>
</evidence>
<proteinExistence type="predicted"/>
<dbReference type="Gene3D" id="1.25.40.20">
    <property type="entry name" value="Ankyrin repeat-containing domain"/>
    <property type="match status" value="1"/>
</dbReference>
<dbReference type="Proteomes" id="UP000247781">
    <property type="component" value="Unassembled WGS sequence"/>
</dbReference>
<dbReference type="InterPro" id="IPR036770">
    <property type="entry name" value="Ankyrin_rpt-contain_sf"/>
</dbReference>
<evidence type="ECO:0000313" key="5">
    <source>
        <dbReference type="Proteomes" id="UP000247781"/>
    </source>
</evidence>
<dbReference type="OrthoDB" id="306540at2"/>
<keyword evidence="5" id="KW-1185">Reference proteome</keyword>
<organism evidence="4 5">
    <name type="scientific">Mycolicibacterium moriokaense</name>
    <dbReference type="NCBI Taxonomy" id="39691"/>
    <lineage>
        <taxon>Bacteria</taxon>
        <taxon>Bacillati</taxon>
        <taxon>Actinomycetota</taxon>
        <taxon>Actinomycetes</taxon>
        <taxon>Mycobacteriales</taxon>
        <taxon>Mycobacteriaceae</taxon>
        <taxon>Mycolicibacterium</taxon>
    </lineage>
</organism>
<protein>
    <recommendedName>
        <fullName evidence="6">Ankyrin repeat domain-containing protein</fullName>
    </recommendedName>
</protein>
<evidence type="ECO:0000256" key="2">
    <source>
        <dbReference type="ARBA" id="ARBA00023043"/>
    </source>
</evidence>
<dbReference type="SMART" id="SM00248">
    <property type="entry name" value="ANK"/>
    <property type="match status" value="2"/>
</dbReference>
<dbReference type="EMBL" id="QJJU01000033">
    <property type="protein sequence ID" value="PXX00749.1"/>
    <property type="molecule type" value="Genomic_DNA"/>
</dbReference>
<dbReference type="PANTHER" id="PTHR24171:SF11">
    <property type="entry name" value="26S PROTEASOME NON-ATPASE REGULATORY SUBUNIT 10"/>
    <property type="match status" value="1"/>
</dbReference>
<feature type="repeat" description="ANK" evidence="3">
    <location>
        <begin position="18"/>
        <end position="50"/>
    </location>
</feature>
<reference evidence="5" key="1">
    <citation type="submission" date="2018-05" db="EMBL/GenBank/DDBJ databases">
        <authorList>
            <person name="Deangelis K."/>
            <person name="Huntemann M."/>
            <person name="Clum A."/>
            <person name="Pillay M."/>
            <person name="Palaniappan K."/>
            <person name="Varghese N."/>
            <person name="Mikhailova N."/>
            <person name="Stamatis D."/>
            <person name="Reddy T."/>
            <person name="Daum C."/>
            <person name="Shapiro N."/>
            <person name="Ivanova N."/>
            <person name="Kyrpides N."/>
            <person name="Woyke T."/>
        </authorList>
    </citation>
    <scope>NUCLEOTIDE SEQUENCE [LARGE SCALE GENOMIC DNA]</scope>
    <source>
        <strain evidence="5">GAS496</strain>
    </source>
</reference>
<dbReference type="AlphaFoldDB" id="A0A318H715"/>
<name>A0A318H715_9MYCO</name>
<dbReference type="PROSITE" id="PS50297">
    <property type="entry name" value="ANK_REP_REGION"/>
    <property type="match status" value="2"/>
</dbReference>
<dbReference type="PROSITE" id="PS50088">
    <property type="entry name" value="ANK_REPEAT"/>
    <property type="match status" value="2"/>
</dbReference>
<keyword evidence="2 3" id="KW-0040">ANK repeat</keyword>
<feature type="repeat" description="ANK" evidence="3">
    <location>
        <begin position="51"/>
        <end position="83"/>
    </location>
</feature>
<dbReference type="GO" id="GO:0085020">
    <property type="term" value="P:protein K6-linked ubiquitination"/>
    <property type="evidence" value="ECO:0007669"/>
    <property type="project" value="TreeGrafter"/>
</dbReference>
<dbReference type="SUPFAM" id="SSF48403">
    <property type="entry name" value="Ankyrin repeat"/>
    <property type="match status" value="1"/>
</dbReference>
<gene>
    <name evidence="4" type="ORF">C8E89_13310</name>
</gene>
<evidence type="ECO:0000256" key="3">
    <source>
        <dbReference type="PROSITE-ProRule" id="PRU00023"/>
    </source>
</evidence>
<comment type="caution">
    <text evidence="4">The sequence shown here is derived from an EMBL/GenBank/DDBJ whole genome shotgun (WGS) entry which is preliminary data.</text>
</comment>
<evidence type="ECO:0008006" key="6">
    <source>
        <dbReference type="Google" id="ProtNLM"/>
    </source>
</evidence>
<dbReference type="Pfam" id="PF12796">
    <property type="entry name" value="Ank_2"/>
    <property type="match status" value="1"/>
</dbReference>
<dbReference type="InterPro" id="IPR002110">
    <property type="entry name" value="Ankyrin_rpt"/>
</dbReference>
<sequence>MLAAYVDAGIPVNLTNTNGDTLVMLATYYRHEEAVAALIARGADVNRHNKRGQTPLAGAVFKNDTTIIDLLLRADADPHAGSPSALETARFFKREELERQLQQHIQRRCSVDG</sequence>
<evidence type="ECO:0000313" key="4">
    <source>
        <dbReference type="EMBL" id="PXX00749.1"/>
    </source>
</evidence>
<dbReference type="PANTHER" id="PTHR24171">
    <property type="entry name" value="ANKYRIN REPEAT DOMAIN-CONTAINING PROTEIN 39-RELATED"/>
    <property type="match status" value="1"/>
</dbReference>